<dbReference type="EMBL" id="GGMS01017134">
    <property type="protein sequence ID" value="MBY86337.1"/>
    <property type="molecule type" value="Transcribed_RNA"/>
</dbReference>
<dbReference type="AlphaFoldDB" id="A0A2S2R8F0"/>
<gene>
    <name evidence="1" type="ORF">g.88627</name>
</gene>
<protein>
    <submittedName>
        <fullName evidence="1">Uncharacterized protein</fullName>
    </submittedName>
</protein>
<accession>A0A2S2R8F0</accession>
<organism evidence="1">
    <name type="scientific">Sipha flava</name>
    <name type="common">yellow sugarcane aphid</name>
    <dbReference type="NCBI Taxonomy" id="143950"/>
    <lineage>
        <taxon>Eukaryota</taxon>
        <taxon>Metazoa</taxon>
        <taxon>Ecdysozoa</taxon>
        <taxon>Arthropoda</taxon>
        <taxon>Hexapoda</taxon>
        <taxon>Insecta</taxon>
        <taxon>Pterygota</taxon>
        <taxon>Neoptera</taxon>
        <taxon>Paraneoptera</taxon>
        <taxon>Hemiptera</taxon>
        <taxon>Sternorrhyncha</taxon>
        <taxon>Aphidomorpha</taxon>
        <taxon>Aphidoidea</taxon>
        <taxon>Aphididae</taxon>
        <taxon>Sipha</taxon>
    </lineage>
</organism>
<reference evidence="1" key="1">
    <citation type="submission" date="2018-04" db="EMBL/GenBank/DDBJ databases">
        <title>Transcriptome assembly of Sipha flava.</title>
        <authorList>
            <person name="Scully E.D."/>
            <person name="Geib S.M."/>
            <person name="Palmer N.A."/>
            <person name="Koch K."/>
            <person name="Bradshaw J."/>
            <person name="Heng-Moss T."/>
            <person name="Sarath G."/>
        </authorList>
    </citation>
    <scope>NUCLEOTIDE SEQUENCE</scope>
</reference>
<name>A0A2S2R8F0_9HEMI</name>
<sequence>MRTSEIFFSKFRTPIEQFKHTVQFLTSKTETSQKYCFPNRIASMIYLRNLLLQNLKSRFHLKDMLSAQDNFIALVSAKRFVTKNRQCTMNTLDSCRFWRKEISVVKRKQKELKIPTDFILSIFDVYTVSTD</sequence>
<proteinExistence type="predicted"/>
<evidence type="ECO:0000313" key="1">
    <source>
        <dbReference type="EMBL" id="MBY86337.1"/>
    </source>
</evidence>